<gene>
    <name evidence="2" type="ORF">ABE65_004275</name>
</gene>
<dbReference type="Proteomes" id="UP000076623">
    <property type="component" value="Chromosome"/>
</dbReference>
<protein>
    <recommendedName>
        <fullName evidence="1">CheW-like domain-containing protein</fullName>
    </recommendedName>
</protein>
<organism evidence="2 3">
    <name type="scientific">Fictibacillus phosphorivorans</name>
    <dbReference type="NCBI Taxonomy" id="1221500"/>
    <lineage>
        <taxon>Bacteria</taxon>
        <taxon>Bacillati</taxon>
        <taxon>Bacillota</taxon>
        <taxon>Bacilli</taxon>
        <taxon>Bacillales</taxon>
        <taxon>Fictibacillaceae</taxon>
        <taxon>Fictibacillus</taxon>
    </lineage>
</organism>
<dbReference type="STRING" id="1221500.ABE65_004275"/>
<evidence type="ECO:0000313" key="3">
    <source>
        <dbReference type="Proteomes" id="UP000076623"/>
    </source>
</evidence>
<dbReference type="GO" id="GO:0007165">
    <property type="term" value="P:signal transduction"/>
    <property type="evidence" value="ECO:0007669"/>
    <property type="project" value="InterPro"/>
</dbReference>
<evidence type="ECO:0000259" key="1">
    <source>
        <dbReference type="PROSITE" id="PS50851"/>
    </source>
</evidence>
<evidence type="ECO:0000313" key="2">
    <source>
        <dbReference type="EMBL" id="ANC76068.1"/>
    </source>
</evidence>
<dbReference type="InterPro" id="IPR036061">
    <property type="entry name" value="CheW-like_dom_sf"/>
</dbReference>
<dbReference type="GO" id="GO:0006935">
    <property type="term" value="P:chemotaxis"/>
    <property type="evidence" value="ECO:0007669"/>
    <property type="project" value="InterPro"/>
</dbReference>
<dbReference type="SMART" id="SM00260">
    <property type="entry name" value="CheW"/>
    <property type="match status" value="1"/>
</dbReference>
<proteinExistence type="predicted"/>
<reference evidence="2 3" key="1">
    <citation type="submission" date="2016-04" db="EMBL/GenBank/DDBJ databases">
        <title>Complete genome sequence of Fictibacillus phosphorivorans G25-29, a strain toxic to nematodes.</title>
        <authorList>
            <person name="Zheng Z."/>
        </authorList>
    </citation>
    <scope>NUCLEOTIDE SEQUENCE [LARGE SCALE GENOMIC DNA]</scope>
    <source>
        <strain evidence="2 3">G25-29</strain>
    </source>
</reference>
<keyword evidence="3" id="KW-1185">Reference proteome</keyword>
<dbReference type="InterPro" id="IPR039315">
    <property type="entry name" value="CheW"/>
</dbReference>
<dbReference type="PANTHER" id="PTHR22617">
    <property type="entry name" value="CHEMOTAXIS SENSOR HISTIDINE KINASE-RELATED"/>
    <property type="match status" value="1"/>
</dbReference>
<dbReference type="AlphaFoldDB" id="A0A160IJ39"/>
<dbReference type="InterPro" id="IPR002545">
    <property type="entry name" value="CheW-lke_dom"/>
</dbReference>
<dbReference type="Gene3D" id="2.30.30.40">
    <property type="entry name" value="SH3 Domains"/>
    <property type="match status" value="1"/>
</dbReference>
<dbReference type="EMBL" id="CP015378">
    <property type="protein sequence ID" value="ANC76068.1"/>
    <property type="molecule type" value="Genomic_DNA"/>
</dbReference>
<dbReference type="RefSeq" id="WP_066391651.1">
    <property type="nucleotide sequence ID" value="NZ_CP015378.1"/>
</dbReference>
<feature type="domain" description="CheW-like" evidence="1">
    <location>
        <begin position="7"/>
        <end position="146"/>
    </location>
</feature>
<dbReference type="PROSITE" id="PS50851">
    <property type="entry name" value="CHEW"/>
    <property type="match status" value="1"/>
</dbReference>
<name>A0A160IJ39_9BACL</name>
<dbReference type="Gene3D" id="2.40.50.180">
    <property type="entry name" value="CheA-289, Domain 4"/>
    <property type="match status" value="1"/>
</dbReference>
<sequence>MSLSTQTLKNVVITAGVEQYGLPIEHVASIERVLDITPMPEMPSDVLGIIHLRGNVIPIIDFGQLIGKGKTEITDQTRIVILQNEENFLGLLTEAATDVIDIEEDSIQSPGSFRSREDSLIKGVSKQDLHLVIVLNCPVIFSNRNL</sequence>
<dbReference type="SUPFAM" id="SSF50341">
    <property type="entry name" value="CheW-like"/>
    <property type="match status" value="1"/>
</dbReference>
<dbReference type="PANTHER" id="PTHR22617:SF23">
    <property type="entry name" value="CHEMOTAXIS PROTEIN CHEW"/>
    <property type="match status" value="1"/>
</dbReference>
<dbReference type="Pfam" id="PF01584">
    <property type="entry name" value="CheW"/>
    <property type="match status" value="1"/>
</dbReference>
<dbReference type="GO" id="GO:0005829">
    <property type="term" value="C:cytosol"/>
    <property type="evidence" value="ECO:0007669"/>
    <property type="project" value="TreeGrafter"/>
</dbReference>
<dbReference type="KEGG" id="fpn:ABE65_004275"/>
<accession>A0A160IJ39</accession>